<dbReference type="Gene3D" id="2.60.120.200">
    <property type="match status" value="2"/>
</dbReference>
<evidence type="ECO:0000313" key="8">
    <source>
        <dbReference type="EMBL" id="CAB3986411.1"/>
    </source>
</evidence>
<protein>
    <recommendedName>
        <fullName evidence="7">Pentraxin (PTX) domain-containing protein</fullName>
    </recommendedName>
</protein>
<comment type="cofactor">
    <cofactor evidence="1">
        <name>Ca(2+)</name>
        <dbReference type="ChEBI" id="CHEBI:29108"/>
    </cofactor>
</comment>
<keyword evidence="3" id="KW-0106">Calcium</keyword>
<keyword evidence="4" id="KW-1015">Disulfide bond</keyword>
<dbReference type="OrthoDB" id="547680at2759"/>
<dbReference type="PROSITE" id="PS51828">
    <property type="entry name" value="PTX_2"/>
    <property type="match status" value="1"/>
</dbReference>
<dbReference type="Proteomes" id="UP001152795">
    <property type="component" value="Unassembled WGS sequence"/>
</dbReference>
<evidence type="ECO:0000313" key="9">
    <source>
        <dbReference type="Proteomes" id="UP001152795"/>
    </source>
</evidence>
<sequence>MYLAFPHSTVAAILPIFDNILHHVAITWTNVDGILELLIDGMFMGSWKDVGKEGIVQGSTDFIAGGNKNKMTNFLGTLFEVNLWDHVLPVDLLYLMARYKGNDRGNVVNWKGFRPSEVKYLEKSSQNLAHQVGDKQVEMVFNSTDPGNYAIQEGKVLDKIDELTIIMWFQIESFPAVLMSHGPKDHANVILVRVTSSGLLGFSFPEDYKTVATLDSRHFGTWHFLGISWKKDGGEIYINFDFNEIIKQNFHGGKSITSMYPYWFMSSPTTGLNGKIARLHVLDKAVDDHVIKQMARTGGTNFFQSFAHFPKASDYTPVGNVVEQEGSLISAVTYAVQMKRDEYCRSIITNAGCILYARLGPGSVYNSAWNIIVKKGIMMGCYCEEDLSTGKTIRTISGNANFDFSDELFNIK</sequence>
<reference evidence="8" key="1">
    <citation type="submission" date="2020-04" db="EMBL/GenBank/DDBJ databases">
        <authorList>
            <person name="Alioto T."/>
            <person name="Alioto T."/>
            <person name="Gomez Garrido J."/>
        </authorList>
    </citation>
    <scope>NUCLEOTIDE SEQUENCE</scope>
    <source>
        <strain evidence="8">A484AB</strain>
    </source>
</reference>
<name>A0A7D9DLX1_PARCT</name>
<dbReference type="GO" id="GO:0046872">
    <property type="term" value="F:metal ion binding"/>
    <property type="evidence" value="ECO:0007669"/>
    <property type="project" value="UniProtKB-KW"/>
</dbReference>
<evidence type="ECO:0000256" key="1">
    <source>
        <dbReference type="ARBA" id="ARBA00001913"/>
    </source>
</evidence>
<evidence type="ECO:0000256" key="2">
    <source>
        <dbReference type="ARBA" id="ARBA00022723"/>
    </source>
</evidence>
<feature type="domain" description="Pentraxin (PTX)" evidence="7">
    <location>
        <begin position="1"/>
        <end position="129"/>
    </location>
</feature>
<proteinExistence type="predicted"/>
<organism evidence="8 9">
    <name type="scientific">Paramuricea clavata</name>
    <name type="common">Red gorgonian</name>
    <name type="synonym">Violescent sea-whip</name>
    <dbReference type="NCBI Taxonomy" id="317549"/>
    <lineage>
        <taxon>Eukaryota</taxon>
        <taxon>Metazoa</taxon>
        <taxon>Cnidaria</taxon>
        <taxon>Anthozoa</taxon>
        <taxon>Octocorallia</taxon>
        <taxon>Malacalcyonacea</taxon>
        <taxon>Plexauridae</taxon>
        <taxon>Paramuricea</taxon>
    </lineage>
</organism>
<dbReference type="EMBL" id="CACRXK020001011">
    <property type="protein sequence ID" value="CAB3986411.1"/>
    <property type="molecule type" value="Genomic_DNA"/>
</dbReference>
<gene>
    <name evidence="8" type="ORF">PACLA_8A019882</name>
</gene>
<accession>A0A7D9DLX1</accession>
<evidence type="ECO:0000256" key="3">
    <source>
        <dbReference type="ARBA" id="ARBA00022837"/>
    </source>
</evidence>
<dbReference type="PANTHER" id="PTHR19277:SF125">
    <property type="entry name" value="B6"/>
    <property type="match status" value="1"/>
</dbReference>
<comment type="caution">
    <text evidence="6">Lacks conserved residue(s) required for the propagation of feature annotation.</text>
</comment>
<dbReference type="PANTHER" id="PTHR19277">
    <property type="entry name" value="PENTRAXIN"/>
    <property type="match status" value="1"/>
</dbReference>
<keyword evidence="2" id="KW-0479">Metal-binding</keyword>
<evidence type="ECO:0000256" key="5">
    <source>
        <dbReference type="ARBA" id="ARBA00023180"/>
    </source>
</evidence>
<comment type="caution">
    <text evidence="8">The sequence shown here is derived from an EMBL/GenBank/DDBJ whole genome shotgun (WGS) entry which is preliminary data.</text>
</comment>
<evidence type="ECO:0000256" key="6">
    <source>
        <dbReference type="PROSITE-ProRule" id="PRU01172"/>
    </source>
</evidence>
<dbReference type="InterPro" id="IPR013320">
    <property type="entry name" value="ConA-like_dom_sf"/>
</dbReference>
<dbReference type="AlphaFoldDB" id="A0A7D9DLX1"/>
<evidence type="ECO:0000256" key="4">
    <source>
        <dbReference type="ARBA" id="ARBA00023157"/>
    </source>
</evidence>
<keyword evidence="5" id="KW-0325">Glycoprotein</keyword>
<dbReference type="Pfam" id="PF00354">
    <property type="entry name" value="Pentaxin"/>
    <property type="match status" value="1"/>
</dbReference>
<dbReference type="InterPro" id="IPR001759">
    <property type="entry name" value="PTX_dom"/>
</dbReference>
<dbReference type="SUPFAM" id="SSF49899">
    <property type="entry name" value="Concanavalin A-like lectins/glucanases"/>
    <property type="match status" value="2"/>
</dbReference>
<evidence type="ECO:0000259" key="7">
    <source>
        <dbReference type="PROSITE" id="PS51828"/>
    </source>
</evidence>
<dbReference type="InterPro" id="IPR051360">
    <property type="entry name" value="Neuronal_Pentraxin_Related"/>
</dbReference>
<keyword evidence="9" id="KW-1185">Reference proteome</keyword>